<reference evidence="3 4" key="1">
    <citation type="journal article" date="2011" name="Nature">
        <title>A high-resolution map of human evolutionary constraint using 29 mammals.</title>
        <authorList>
            <person name="Lindblad-Toh K."/>
            <person name="Garber M."/>
            <person name="Zuk O."/>
            <person name="Lin M.F."/>
            <person name="Parker B.J."/>
            <person name="Washietl S."/>
            <person name="Kheradpour P."/>
            <person name="Ernst J."/>
            <person name="Jordan G."/>
            <person name="Mauceli E."/>
            <person name="Ward L.D."/>
            <person name="Lowe C.B."/>
            <person name="Holloway A.K."/>
            <person name="Clamp M."/>
            <person name="Gnerre S."/>
            <person name="Alfoldi J."/>
            <person name="Beal K."/>
            <person name="Chang J."/>
            <person name="Clawson H."/>
            <person name="Cuff J."/>
            <person name="Di Palma F."/>
            <person name="Fitzgerald S."/>
            <person name="Flicek P."/>
            <person name="Guttman M."/>
            <person name="Hubisz M.J."/>
            <person name="Jaffe D.B."/>
            <person name="Jungreis I."/>
            <person name="Kent W.J."/>
            <person name="Kostka D."/>
            <person name="Lara M."/>
            <person name="Martins A.L."/>
            <person name="Massingham T."/>
            <person name="Moltke I."/>
            <person name="Raney B.J."/>
            <person name="Rasmussen M.D."/>
            <person name="Robinson J."/>
            <person name="Stark A."/>
            <person name="Vilella A.J."/>
            <person name="Wen J."/>
            <person name="Xie X."/>
            <person name="Zody M.C."/>
            <person name="Baldwin J."/>
            <person name="Bloom T."/>
            <person name="Chin C.W."/>
            <person name="Heiman D."/>
            <person name="Nicol R."/>
            <person name="Nusbaum C."/>
            <person name="Young S."/>
            <person name="Wilkinson J."/>
            <person name="Worley K.C."/>
            <person name="Kovar C.L."/>
            <person name="Muzny D.M."/>
            <person name="Gibbs R.A."/>
            <person name="Cree A."/>
            <person name="Dihn H.H."/>
            <person name="Fowler G."/>
            <person name="Jhangiani S."/>
            <person name="Joshi V."/>
            <person name="Lee S."/>
            <person name="Lewis L.R."/>
            <person name="Nazareth L.V."/>
            <person name="Okwuonu G."/>
            <person name="Santibanez J."/>
            <person name="Warren W.C."/>
            <person name="Mardis E.R."/>
            <person name="Weinstock G.M."/>
            <person name="Wilson R.K."/>
            <person name="Delehaunty K."/>
            <person name="Dooling D."/>
            <person name="Fronik C."/>
            <person name="Fulton L."/>
            <person name="Fulton B."/>
            <person name="Graves T."/>
            <person name="Minx P."/>
            <person name="Sodergren E."/>
            <person name="Birney E."/>
            <person name="Margulies E.H."/>
            <person name="Herrero J."/>
            <person name="Green E.D."/>
            <person name="Haussler D."/>
            <person name="Siepel A."/>
            <person name="Goldman N."/>
            <person name="Pollard K.S."/>
            <person name="Pedersen J.S."/>
            <person name="Lander E.S."/>
            <person name="Kellis M."/>
        </authorList>
    </citation>
    <scope>NUCLEOTIDE SEQUENCE [LARGE SCALE GENOMIC DNA]</scope>
    <source>
        <strain evidence="3 4">Thorbecke inbred</strain>
    </source>
</reference>
<dbReference type="GeneID" id="103349967"/>
<dbReference type="EMBL" id="AAGW02056515">
    <property type="status" value="NOT_ANNOTATED_CDS"/>
    <property type="molecule type" value="Genomic_DNA"/>
</dbReference>
<dbReference type="AlphaFoldDB" id="U3KNF0"/>
<dbReference type="GeneTree" id="ENSGT00520000059630"/>
<keyword evidence="4" id="KW-1185">Reference proteome</keyword>
<dbReference type="Proteomes" id="UP000001811">
    <property type="component" value="Chromosome 13"/>
</dbReference>
<feature type="signal peptide" evidence="2">
    <location>
        <begin position="1"/>
        <end position="23"/>
    </location>
</feature>
<dbReference type="Ensembl" id="ENSOCUT00000033712.2">
    <property type="protein sequence ID" value="ENSOCUP00000026759.1"/>
    <property type="gene ID" value="ENSOCUG00000029559.2"/>
</dbReference>
<dbReference type="KEGG" id="ocu:103349967"/>
<proteinExistence type="predicted"/>
<dbReference type="OMA" id="EVHYWKV"/>
<keyword evidence="1" id="KW-0812">Transmembrane</keyword>
<evidence type="ECO:0000313" key="3">
    <source>
        <dbReference type="Ensembl" id="ENSOCUP00000026759.1"/>
    </source>
</evidence>
<dbReference type="OrthoDB" id="9602643at2759"/>
<dbReference type="eggNOG" id="ENOG502S7NM">
    <property type="taxonomic scope" value="Eukaryota"/>
</dbReference>
<name>U3KNF0_RABIT</name>
<sequence length="177" mass="20355">MCNQRLALILPLLFICFCRETFCICDGTTWTKVGWEIFPEEVYYLKVKPSPSHCLPFPLNKLCCNFANMDVFQSCLHVTSILAQTLFLILSVLSAHYLWMKWKKHKKKMKEQVPLGKSGNDLQSPSIYDIDQILCKLVATTSMMTKYLNQVSQRSPSKKVKYRKLKKKKSEGGAVGH</sequence>
<reference evidence="3" key="3">
    <citation type="submission" date="2025-09" db="UniProtKB">
        <authorList>
            <consortium name="Ensembl"/>
        </authorList>
    </citation>
    <scope>IDENTIFICATION</scope>
    <source>
        <strain evidence="3">Thorbecke</strain>
    </source>
</reference>
<keyword evidence="1" id="KW-0472">Membrane</keyword>
<evidence type="ECO:0000256" key="2">
    <source>
        <dbReference type="SAM" id="SignalP"/>
    </source>
</evidence>
<keyword evidence="2" id="KW-0732">Signal</keyword>
<dbReference type="HOGENOM" id="CLU_118642_0_0_1"/>
<dbReference type="InterPro" id="IPR038833">
    <property type="entry name" value="TEX50"/>
</dbReference>
<evidence type="ECO:0000256" key="1">
    <source>
        <dbReference type="SAM" id="Phobius"/>
    </source>
</evidence>
<evidence type="ECO:0000313" key="4">
    <source>
        <dbReference type="Proteomes" id="UP000001811"/>
    </source>
</evidence>
<dbReference type="PANTHER" id="PTHR39232:SF1">
    <property type="entry name" value="TESTIS-EXPRESSED PROTEIN 50"/>
    <property type="match status" value="1"/>
</dbReference>
<feature type="chain" id="PRO_5004645856" evidence="2">
    <location>
        <begin position="24"/>
        <end position="177"/>
    </location>
</feature>
<dbReference type="InParanoid" id="U3KNF0"/>
<feature type="transmembrane region" description="Helical" evidence="1">
    <location>
        <begin position="81"/>
        <end position="100"/>
    </location>
</feature>
<organism evidence="3 4">
    <name type="scientific">Oryctolagus cuniculus</name>
    <name type="common">Rabbit</name>
    <dbReference type="NCBI Taxonomy" id="9986"/>
    <lineage>
        <taxon>Eukaryota</taxon>
        <taxon>Metazoa</taxon>
        <taxon>Chordata</taxon>
        <taxon>Craniata</taxon>
        <taxon>Vertebrata</taxon>
        <taxon>Euteleostomi</taxon>
        <taxon>Mammalia</taxon>
        <taxon>Eutheria</taxon>
        <taxon>Euarchontoglires</taxon>
        <taxon>Glires</taxon>
        <taxon>Lagomorpha</taxon>
        <taxon>Leporidae</taxon>
        <taxon>Oryctolagus</taxon>
    </lineage>
</organism>
<dbReference type="PANTHER" id="PTHR39232">
    <property type="entry name" value="TESTIS-EXPRESSED PROTEIN 50"/>
    <property type="match status" value="1"/>
</dbReference>
<dbReference type="STRING" id="9986.ENSOCUP00000026759"/>
<accession>U3KNF0</accession>
<gene>
    <name evidence="3" type="primary">TEX50</name>
</gene>
<protein>
    <submittedName>
        <fullName evidence="3">Testis expressed 50</fullName>
    </submittedName>
</protein>
<dbReference type="CTD" id="730159"/>
<dbReference type="Bgee" id="ENSOCUG00000029559">
    <property type="expression patterns" value="Expressed in testis"/>
</dbReference>
<dbReference type="PaxDb" id="9986-ENSOCUP00000026759"/>
<keyword evidence="1" id="KW-1133">Transmembrane helix</keyword>
<reference evidence="3" key="2">
    <citation type="submission" date="2025-08" db="UniProtKB">
        <authorList>
            <consortium name="Ensembl"/>
        </authorList>
    </citation>
    <scope>IDENTIFICATION</scope>
    <source>
        <strain evidence="3">Thorbecke</strain>
    </source>
</reference>
<dbReference type="RefSeq" id="XP_008262013.1">
    <property type="nucleotide sequence ID" value="XM_008263791.4"/>
</dbReference>